<feature type="domain" description="DUF6590" evidence="2">
    <location>
        <begin position="182"/>
        <end position="321"/>
    </location>
</feature>
<dbReference type="RefSeq" id="XP_023625520.1">
    <property type="nucleotide sequence ID" value="XM_023769752.1"/>
</dbReference>
<dbReference type="EMBL" id="FJUY01000006">
    <property type="protein sequence ID" value="CZT18630.1"/>
    <property type="molecule type" value="Genomic_DNA"/>
</dbReference>
<gene>
    <name evidence="3" type="ORF">RCC_04474</name>
</gene>
<sequence>MAPTQKRNSSSSSRGTRSSPRLAEARRAVAVQQSLEQASLSDPGDDIGPGDAENEEENEEEETPAPNEGNDEFNPVDPADDRPFQFSRAEQRKRGKASRRRSFGSSLAPSAYDPDASTWESGRTPVATGAYRPGAFGWQAPKQESQRSGGVQKSVSSSSKRFFRETRSLTLRKSNPERRKLYSRGTLISLAYHVSNLRRGVKAGDEGVSDTPEGLVYSKRRMAVVVWRFLECMVCVPLYSWGGDGISNKSPDLHREYIEITNATEIADYAQQGVYEPIGAQMRRPLDKVGAVCVAEIFSVRYEDRIEVIGQLTPESADQLMRVMELLMGESNVEEASAAGGS</sequence>
<organism evidence="3 4">
    <name type="scientific">Ramularia collo-cygni</name>
    <dbReference type="NCBI Taxonomy" id="112498"/>
    <lineage>
        <taxon>Eukaryota</taxon>
        <taxon>Fungi</taxon>
        <taxon>Dikarya</taxon>
        <taxon>Ascomycota</taxon>
        <taxon>Pezizomycotina</taxon>
        <taxon>Dothideomycetes</taxon>
        <taxon>Dothideomycetidae</taxon>
        <taxon>Mycosphaerellales</taxon>
        <taxon>Mycosphaerellaceae</taxon>
        <taxon>Ramularia</taxon>
    </lineage>
</organism>
<dbReference type="Pfam" id="PF20233">
    <property type="entry name" value="DUF6590"/>
    <property type="match status" value="1"/>
</dbReference>
<dbReference type="InterPro" id="IPR046497">
    <property type="entry name" value="DUF6590"/>
</dbReference>
<evidence type="ECO:0000259" key="2">
    <source>
        <dbReference type="Pfam" id="PF20233"/>
    </source>
</evidence>
<evidence type="ECO:0000256" key="1">
    <source>
        <dbReference type="SAM" id="MobiDB-lite"/>
    </source>
</evidence>
<feature type="compositionally biased region" description="Low complexity" evidence="1">
    <location>
        <begin position="146"/>
        <end position="159"/>
    </location>
</feature>
<keyword evidence="4" id="KW-1185">Reference proteome</keyword>
<feature type="compositionally biased region" description="Polar residues" evidence="1">
    <location>
        <begin position="31"/>
        <end position="40"/>
    </location>
</feature>
<evidence type="ECO:0000313" key="3">
    <source>
        <dbReference type="EMBL" id="CZT18630.1"/>
    </source>
</evidence>
<feature type="compositionally biased region" description="Low complexity" evidence="1">
    <location>
        <begin position="7"/>
        <end position="21"/>
    </location>
</feature>
<dbReference type="OrthoDB" id="3438983at2759"/>
<feature type="region of interest" description="Disordered" evidence="1">
    <location>
        <begin position="1"/>
        <end position="159"/>
    </location>
</feature>
<dbReference type="Proteomes" id="UP000225277">
    <property type="component" value="Unassembled WGS sequence"/>
</dbReference>
<feature type="compositionally biased region" description="Acidic residues" evidence="1">
    <location>
        <begin position="52"/>
        <end position="63"/>
    </location>
</feature>
<protein>
    <recommendedName>
        <fullName evidence="2">DUF6590 domain-containing protein</fullName>
    </recommendedName>
</protein>
<reference evidence="3 4" key="1">
    <citation type="submission" date="2016-03" db="EMBL/GenBank/DDBJ databases">
        <authorList>
            <person name="Ploux O."/>
        </authorList>
    </citation>
    <scope>NUCLEOTIDE SEQUENCE [LARGE SCALE GENOMIC DNA]</scope>
    <source>
        <strain evidence="3 4">URUG2</strain>
    </source>
</reference>
<accession>A0A2D3UZH8</accession>
<feature type="compositionally biased region" description="Basic residues" evidence="1">
    <location>
        <begin position="91"/>
        <end position="102"/>
    </location>
</feature>
<name>A0A2D3UZH8_9PEZI</name>
<evidence type="ECO:0000313" key="4">
    <source>
        <dbReference type="Proteomes" id="UP000225277"/>
    </source>
</evidence>
<dbReference type="GeneID" id="35599648"/>
<dbReference type="AlphaFoldDB" id="A0A2D3UZH8"/>
<proteinExistence type="predicted"/>